<dbReference type="STRING" id="252740.A0A423VTP1"/>
<feature type="compositionally biased region" description="Basic residues" evidence="1">
    <location>
        <begin position="303"/>
        <end position="312"/>
    </location>
</feature>
<evidence type="ECO:0000259" key="2">
    <source>
        <dbReference type="Pfam" id="PF00383"/>
    </source>
</evidence>
<organism evidence="3 4">
    <name type="scientific">Cytospora chrysosperma</name>
    <name type="common">Cytospora canker fungus</name>
    <name type="synonym">Sphaeria chrysosperma</name>
    <dbReference type="NCBI Taxonomy" id="252740"/>
    <lineage>
        <taxon>Eukaryota</taxon>
        <taxon>Fungi</taxon>
        <taxon>Dikarya</taxon>
        <taxon>Ascomycota</taxon>
        <taxon>Pezizomycotina</taxon>
        <taxon>Sordariomycetes</taxon>
        <taxon>Sordariomycetidae</taxon>
        <taxon>Diaporthales</taxon>
        <taxon>Cytosporaceae</taxon>
        <taxon>Cytospora</taxon>
    </lineage>
</organism>
<dbReference type="GO" id="GO:0003824">
    <property type="term" value="F:catalytic activity"/>
    <property type="evidence" value="ECO:0007669"/>
    <property type="project" value="InterPro"/>
</dbReference>
<comment type="caution">
    <text evidence="3">The sequence shown here is derived from an EMBL/GenBank/DDBJ whole genome shotgun (WGS) entry which is preliminary data.</text>
</comment>
<dbReference type="Proteomes" id="UP000284375">
    <property type="component" value="Unassembled WGS sequence"/>
</dbReference>
<reference evidence="3 4" key="1">
    <citation type="submission" date="2015-09" db="EMBL/GenBank/DDBJ databases">
        <title>Host preference determinants of Valsa canker pathogens revealed by comparative genomics.</title>
        <authorList>
            <person name="Yin Z."/>
            <person name="Huang L."/>
        </authorList>
    </citation>
    <scope>NUCLEOTIDE SEQUENCE [LARGE SCALE GENOMIC DNA]</scope>
    <source>
        <strain evidence="3 4">YSFL</strain>
    </source>
</reference>
<sequence>MKSDQYMNLCLEQAALSPLHYRHGCVVVKGGKVIGQGFNDYRPGYEGGSVLKTGVLPKSAASFDVNPDKPEPPKSKDGFKTVESIIGNCGGGGHANALLTMHSEMMAINSALSSRSTLAANTVSHLKPCFKLPGDSKHKRALRRDAVVAYAEAVCLATFDQQPEQGTSAAQADEWRRHHGHHKGYYQNYYQNSYQTHKKQKQKCSVYKTNKKHNIKAEKNLHDPTAIDLTTRKDDDSDNGTGQDAEGSDTSDFGLRKARNKQLLVPKGRTGTSSNKVQDRMKHPKLVGADVYVARLVNDTPPKKGRKKRRERQKQDVEPPKQSCLDTCSTVSDLSAPTGSLYDELICRDLKPGPSLTIPEDVQGRPTPAESRPCYRCVAYMHSVGVKRVFWTTDKGRWEGAKIRDLIDQLNNTMQNEADTSLGLSVPGVFVTKHEVLLLKRLMGGQG</sequence>
<protein>
    <recommendedName>
        <fullName evidence="2">CMP/dCMP-type deaminase domain-containing protein</fullName>
    </recommendedName>
</protein>
<evidence type="ECO:0000313" key="4">
    <source>
        <dbReference type="Proteomes" id="UP000284375"/>
    </source>
</evidence>
<evidence type="ECO:0000313" key="3">
    <source>
        <dbReference type="EMBL" id="ROV94398.1"/>
    </source>
</evidence>
<feature type="region of interest" description="Disordered" evidence="1">
    <location>
        <begin position="294"/>
        <end position="322"/>
    </location>
</feature>
<name>A0A423VTP1_CYTCH</name>
<dbReference type="GO" id="GO:0006139">
    <property type="term" value="P:nucleobase-containing compound metabolic process"/>
    <property type="evidence" value="ECO:0007669"/>
    <property type="project" value="UniProtKB-ARBA"/>
</dbReference>
<keyword evidence="4" id="KW-1185">Reference proteome</keyword>
<feature type="region of interest" description="Disordered" evidence="1">
    <location>
        <begin position="215"/>
        <end position="282"/>
    </location>
</feature>
<dbReference type="Gene3D" id="3.40.140.10">
    <property type="entry name" value="Cytidine Deaminase, domain 2"/>
    <property type="match status" value="1"/>
</dbReference>
<dbReference type="EMBL" id="LJZO01000028">
    <property type="protein sequence ID" value="ROV94398.1"/>
    <property type="molecule type" value="Genomic_DNA"/>
</dbReference>
<evidence type="ECO:0000256" key="1">
    <source>
        <dbReference type="SAM" id="MobiDB-lite"/>
    </source>
</evidence>
<dbReference type="InterPro" id="IPR016193">
    <property type="entry name" value="Cytidine_deaminase-like"/>
</dbReference>
<dbReference type="AlphaFoldDB" id="A0A423VTP1"/>
<dbReference type="SUPFAM" id="SSF53927">
    <property type="entry name" value="Cytidine deaminase-like"/>
    <property type="match status" value="1"/>
</dbReference>
<gene>
    <name evidence="3" type="ORF">VSDG_05974</name>
</gene>
<proteinExistence type="predicted"/>
<dbReference type="Pfam" id="PF00383">
    <property type="entry name" value="dCMP_cyt_deam_1"/>
    <property type="match status" value="1"/>
</dbReference>
<accession>A0A423VTP1</accession>
<feature type="domain" description="CMP/dCMP-type deaminase" evidence="2">
    <location>
        <begin position="4"/>
        <end position="129"/>
    </location>
</feature>
<dbReference type="InterPro" id="IPR002125">
    <property type="entry name" value="CMP_dCMP_dom"/>
</dbReference>
<dbReference type="OrthoDB" id="9972196at2759"/>